<dbReference type="InterPro" id="IPR015927">
    <property type="entry name" value="Peptidase_S24_S26A/B/C"/>
</dbReference>
<protein>
    <submittedName>
        <fullName evidence="5">Helix-turn-helix transcriptional regulator</fullName>
    </submittedName>
</protein>
<organism evidence="5 6">
    <name type="scientific">Devosia honganensis</name>
    <dbReference type="NCBI Taxonomy" id="1610527"/>
    <lineage>
        <taxon>Bacteria</taxon>
        <taxon>Pseudomonadati</taxon>
        <taxon>Pseudomonadota</taxon>
        <taxon>Alphaproteobacteria</taxon>
        <taxon>Hyphomicrobiales</taxon>
        <taxon>Devosiaceae</taxon>
        <taxon>Devosia</taxon>
    </lineage>
</organism>
<dbReference type="EMBL" id="JBHRYD010000018">
    <property type="protein sequence ID" value="MFC3706335.1"/>
    <property type="molecule type" value="Genomic_DNA"/>
</dbReference>
<dbReference type="Proteomes" id="UP001595613">
    <property type="component" value="Unassembled WGS sequence"/>
</dbReference>
<feature type="domain" description="Peptidase S24/S26A/S26B/S26C" evidence="4">
    <location>
        <begin position="92"/>
        <end position="209"/>
    </location>
</feature>
<evidence type="ECO:0000259" key="4">
    <source>
        <dbReference type="Pfam" id="PF00717"/>
    </source>
</evidence>
<dbReference type="CDD" id="cd06529">
    <property type="entry name" value="S24_LexA-like"/>
    <property type="match status" value="1"/>
</dbReference>
<keyword evidence="6" id="KW-1185">Reference proteome</keyword>
<dbReference type="InterPro" id="IPR036286">
    <property type="entry name" value="LexA/Signal_pep-like_sf"/>
</dbReference>
<comment type="caution">
    <text evidence="5">The sequence shown here is derived from an EMBL/GenBank/DDBJ whole genome shotgun (WGS) entry which is preliminary data.</text>
</comment>
<dbReference type="SUPFAM" id="SSF51306">
    <property type="entry name" value="LexA/Signal peptidase"/>
    <property type="match status" value="1"/>
</dbReference>
<proteinExistence type="predicted"/>
<dbReference type="Gene3D" id="2.10.109.10">
    <property type="entry name" value="Umud Fragment, subunit A"/>
    <property type="match status" value="1"/>
</dbReference>
<name>A0ABV7X490_9HYPH</name>
<keyword evidence="1" id="KW-0805">Transcription regulation</keyword>
<evidence type="ECO:0000313" key="5">
    <source>
        <dbReference type="EMBL" id="MFC3706335.1"/>
    </source>
</evidence>
<evidence type="ECO:0000256" key="3">
    <source>
        <dbReference type="ARBA" id="ARBA00023163"/>
    </source>
</evidence>
<gene>
    <name evidence="5" type="ORF">ACFOOL_16430</name>
</gene>
<dbReference type="PANTHER" id="PTHR40661">
    <property type="match status" value="1"/>
</dbReference>
<reference evidence="6" key="1">
    <citation type="journal article" date="2019" name="Int. J. Syst. Evol. Microbiol.">
        <title>The Global Catalogue of Microorganisms (GCM) 10K type strain sequencing project: providing services to taxonomists for standard genome sequencing and annotation.</title>
        <authorList>
            <consortium name="The Broad Institute Genomics Platform"/>
            <consortium name="The Broad Institute Genome Sequencing Center for Infectious Disease"/>
            <person name="Wu L."/>
            <person name="Ma J."/>
        </authorList>
    </citation>
    <scope>NUCLEOTIDE SEQUENCE [LARGE SCALE GENOMIC DNA]</scope>
    <source>
        <strain evidence="6">KCTC 42281</strain>
    </source>
</reference>
<accession>A0ABV7X490</accession>
<dbReference type="PANTHER" id="PTHR40661:SF3">
    <property type="entry name" value="FELS-1 PROPHAGE TRANSCRIPTIONAL REGULATOR"/>
    <property type="match status" value="1"/>
</dbReference>
<sequence length="216" mass="24089">MLVHTVQMEQKDRLKQAIQESGYDNPTDAWRANERILKSGRVGKDLLTSMTNGNREISKNAAAVLSRVFGHTPGWYLYGVEDAAAPRQLDIPMVSMVSAGRMRDQPGVTAADVERYVRLADLPPGDWIALGVDGSSMNRIAPEGSIIIVNRADSTLIDGKYYVFALDGGAATFKTYRREPERLQPFSFDPDHMSIPVTPETDMYVFGRVRRIIQEV</sequence>
<dbReference type="InterPro" id="IPR039418">
    <property type="entry name" value="LexA-like"/>
</dbReference>
<dbReference type="RefSeq" id="WP_380098472.1">
    <property type="nucleotide sequence ID" value="NZ_JBHRYD010000018.1"/>
</dbReference>
<dbReference type="Pfam" id="PF00717">
    <property type="entry name" value="Peptidase_S24"/>
    <property type="match status" value="1"/>
</dbReference>
<evidence type="ECO:0000256" key="1">
    <source>
        <dbReference type="ARBA" id="ARBA00023015"/>
    </source>
</evidence>
<evidence type="ECO:0000313" key="6">
    <source>
        <dbReference type="Proteomes" id="UP001595613"/>
    </source>
</evidence>
<keyword evidence="3" id="KW-0804">Transcription</keyword>
<evidence type="ECO:0000256" key="2">
    <source>
        <dbReference type="ARBA" id="ARBA00023125"/>
    </source>
</evidence>
<keyword evidence="2" id="KW-0238">DNA-binding</keyword>